<evidence type="ECO:0000256" key="5">
    <source>
        <dbReference type="ARBA" id="ARBA00023136"/>
    </source>
</evidence>
<feature type="transmembrane region" description="Helical" evidence="6">
    <location>
        <begin position="58"/>
        <end position="84"/>
    </location>
</feature>
<dbReference type="PANTHER" id="PTHR30213">
    <property type="entry name" value="INNER MEMBRANE PROTEIN YHJD"/>
    <property type="match status" value="1"/>
</dbReference>
<evidence type="ECO:0000256" key="2">
    <source>
        <dbReference type="ARBA" id="ARBA00022475"/>
    </source>
</evidence>
<dbReference type="GO" id="GO:0005886">
    <property type="term" value="C:plasma membrane"/>
    <property type="evidence" value="ECO:0007669"/>
    <property type="project" value="UniProtKB-SubCell"/>
</dbReference>
<evidence type="ECO:0000256" key="1">
    <source>
        <dbReference type="ARBA" id="ARBA00004651"/>
    </source>
</evidence>
<evidence type="ECO:0000313" key="7">
    <source>
        <dbReference type="EMBL" id="TNJ32956.1"/>
    </source>
</evidence>
<dbReference type="PANTHER" id="PTHR30213:SF0">
    <property type="entry name" value="UPF0761 MEMBRANE PROTEIN YIHY"/>
    <property type="match status" value="1"/>
</dbReference>
<dbReference type="AlphaFoldDB" id="A0A5C4RNX5"/>
<name>A0A5C4RNX5_PROVB</name>
<dbReference type="InterPro" id="IPR017039">
    <property type="entry name" value="Virul_fac_BrkB"/>
</dbReference>
<evidence type="ECO:0000256" key="6">
    <source>
        <dbReference type="SAM" id="Phobius"/>
    </source>
</evidence>
<dbReference type="Proteomes" id="UP000309544">
    <property type="component" value="Unassembled WGS sequence"/>
</dbReference>
<sequence length="85" mass="9950">MISSIIFFFGTCFLYYWGRTARLKFKEVIPGALLTTLLFPICTYIFGYYITHFTRFNVLYGSIGSMLMLMIWVNLSVTFILIGYE</sequence>
<dbReference type="Pfam" id="PF03631">
    <property type="entry name" value="Virul_fac_BrkB"/>
    <property type="match status" value="1"/>
</dbReference>
<evidence type="ECO:0000313" key="8">
    <source>
        <dbReference type="Proteomes" id="UP000309544"/>
    </source>
</evidence>
<evidence type="ECO:0000256" key="4">
    <source>
        <dbReference type="ARBA" id="ARBA00022989"/>
    </source>
</evidence>
<comment type="caution">
    <text evidence="7">The sequence shown here is derived from an EMBL/GenBank/DDBJ whole genome shotgun (WGS) entry which is preliminary data.</text>
</comment>
<comment type="subcellular location">
    <subcellularLocation>
        <location evidence="1">Cell membrane</location>
        <topology evidence="1">Multi-pass membrane protein</topology>
    </subcellularLocation>
</comment>
<evidence type="ECO:0000256" key="3">
    <source>
        <dbReference type="ARBA" id="ARBA00022692"/>
    </source>
</evidence>
<feature type="transmembrane region" description="Helical" evidence="6">
    <location>
        <begin position="32"/>
        <end position="51"/>
    </location>
</feature>
<proteinExistence type="predicted"/>
<dbReference type="RefSeq" id="WP_139627104.1">
    <property type="nucleotide sequence ID" value="NZ_VDCI01000065.1"/>
</dbReference>
<accession>A0A5C4RNX5</accession>
<keyword evidence="8" id="KW-1185">Reference proteome</keyword>
<keyword evidence="4 6" id="KW-1133">Transmembrane helix</keyword>
<keyword evidence="5 6" id="KW-0472">Membrane</keyword>
<keyword evidence="2" id="KW-1003">Cell membrane</keyword>
<reference evidence="7 8" key="1">
    <citation type="submission" date="2019-05" db="EMBL/GenBank/DDBJ databases">
        <title>Draft Whole-Genome sequence of the green sulfur bacterium Prosthecochloris vibrioformis DSM 260.</title>
        <authorList>
            <person name="Meyer T.E."/>
            <person name="Kyndt J.A."/>
        </authorList>
    </citation>
    <scope>NUCLEOTIDE SEQUENCE [LARGE SCALE GENOMIC DNA]</scope>
    <source>
        <strain evidence="7 8">DSM 260</strain>
    </source>
</reference>
<gene>
    <name evidence="7" type="ORF">FGF68_10975</name>
</gene>
<feature type="non-terminal residue" evidence="7">
    <location>
        <position position="85"/>
    </location>
</feature>
<keyword evidence="3 6" id="KW-0812">Transmembrane</keyword>
<dbReference type="EMBL" id="VDCI01000065">
    <property type="protein sequence ID" value="TNJ32956.1"/>
    <property type="molecule type" value="Genomic_DNA"/>
</dbReference>
<organism evidence="7 8">
    <name type="scientific">Prosthecochloris vibrioformis</name>
    <name type="common">Chlorobium vibrioforme</name>
    <dbReference type="NCBI Taxonomy" id="1098"/>
    <lineage>
        <taxon>Bacteria</taxon>
        <taxon>Pseudomonadati</taxon>
        <taxon>Chlorobiota</taxon>
        <taxon>Chlorobiia</taxon>
        <taxon>Chlorobiales</taxon>
        <taxon>Chlorobiaceae</taxon>
        <taxon>Prosthecochloris</taxon>
    </lineage>
</organism>
<protein>
    <submittedName>
        <fullName evidence="7">YihY/virulence factor BrkB family protein</fullName>
    </submittedName>
</protein>